<sequence length="73" mass="8633">MSKDNEDDNTLYQLEKFMSDYSSEGDDSSEEEREDSKEIEKKKEFSLEKKDEENLQNRIALIKDKRSPKLLQG</sequence>
<dbReference type="Proteomes" id="UP000789525">
    <property type="component" value="Unassembled WGS sequence"/>
</dbReference>
<name>A0ACA9L7K6_9GLOM</name>
<keyword evidence="2" id="KW-1185">Reference proteome</keyword>
<evidence type="ECO:0000313" key="1">
    <source>
        <dbReference type="EMBL" id="CAG8515107.1"/>
    </source>
</evidence>
<proteinExistence type="predicted"/>
<comment type="caution">
    <text evidence="1">The sequence shown here is derived from an EMBL/GenBank/DDBJ whole genome shotgun (WGS) entry which is preliminary data.</text>
</comment>
<protein>
    <submittedName>
        <fullName evidence="1">5154_t:CDS:1</fullName>
    </submittedName>
</protein>
<organism evidence="1 2">
    <name type="scientific">Acaulospora colombiana</name>
    <dbReference type="NCBI Taxonomy" id="27376"/>
    <lineage>
        <taxon>Eukaryota</taxon>
        <taxon>Fungi</taxon>
        <taxon>Fungi incertae sedis</taxon>
        <taxon>Mucoromycota</taxon>
        <taxon>Glomeromycotina</taxon>
        <taxon>Glomeromycetes</taxon>
        <taxon>Diversisporales</taxon>
        <taxon>Acaulosporaceae</taxon>
        <taxon>Acaulospora</taxon>
    </lineage>
</organism>
<accession>A0ACA9L7K6</accession>
<gene>
    <name evidence="1" type="ORF">ACOLOM_LOCUS3397</name>
</gene>
<dbReference type="EMBL" id="CAJVPT010005010">
    <property type="protein sequence ID" value="CAG8515107.1"/>
    <property type="molecule type" value="Genomic_DNA"/>
</dbReference>
<evidence type="ECO:0000313" key="2">
    <source>
        <dbReference type="Proteomes" id="UP000789525"/>
    </source>
</evidence>
<reference evidence="1" key="1">
    <citation type="submission" date="2021-06" db="EMBL/GenBank/DDBJ databases">
        <authorList>
            <person name="Kallberg Y."/>
            <person name="Tangrot J."/>
            <person name="Rosling A."/>
        </authorList>
    </citation>
    <scope>NUCLEOTIDE SEQUENCE</scope>
    <source>
        <strain evidence="1">CL356</strain>
    </source>
</reference>